<dbReference type="STRING" id="321614.Q0TWJ6"/>
<evidence type="ECO:0000313" key="3">
    <source>
        <dbReference type="Proteomes" id="UP000001055"/>
    </source>
</evidence>
<dbReference type="GO" id="GO:0003676">
    <property type="term" value="F:nucleic acid binding"/>
    <property type="evidence" value="ECO:0007669"/>
    <property type="project" value="InterPro"/>
</dbReference>
<dbReference type="AlphaFoldDB" id="Q0TWJ6"/>
<name>Q0TWJ6_PHANO</name>
<dbReference type="Gene3D" id="3.30.420.10">
    <property type="entry name" value="Ribonuclease H-like superfamily/Ribonuclease H"/>
    <property type="match status" value="1"/>
</dbReference>
<organism evidence="2 3">
    <name type="scientific">Phaeosphaeria nodorum (strain SN15 / ATCC MYA-4574 / FGSC 10173)</name>
    <name type="common">Glume blotch fungus</name>
    <name type="synonym">Parastagonospora nodorum</name>
    <dbReference type="NCBI Taxonomy" id="321614"/>
    <lineage>
        <taxon>Eukaryota</taxon>
        <taxon>Fungi</taxon>
        <taxon>Dikarya</taxon>
        <taxon>Ascomycota</taxon>
        <taxon>Pezizomycotina</taxon>
        <taxon>Dothideomycetes</taxon>
        <taxon>Pleosporomycetidae</taxon>
        <taxon>Pleosporales</taxon>
        <taxon>Pleosporineae</taxon>
        <taxon>Phaeosphaeriaceae</taxon>
        <taxon>Parastagonospora</taxon>
    </lineage>
</organism>
<accession>Q0TWJ6</accession>
<evidence type="ECO:0000259" key="1">
    <source>
        <dbReference type="PROSITE" id="PS50822"/>
    </source>
</evidence>
<dbReference type="InterPro" id="IPR036397">
    <property type="entry name" value="RNaseH_sf"/>
</dbReference>
<dbReference type="PROSITE" id="PS50822">
    <property type="entry name" value="PIWI"/>
    <property type="match status" value="1"/>
</dbReference>
<dbReference type="GeneID" id="5983179"/>
<feature type="domain" description="Piwi" evidence="1">
    <location>
        <begin position="160"/>
        <end position="297"/>
    </location>
</feature>
<reference evidence="3" key="1">
    <citation type="journal article" date="2007" name="Plant Cell">
        <title>Dothideomycete-plant interactions illuminated by genome sequencing and EST analysis of the wheat pathogen Stagonospora nodorum.</title>
        <authorList>
            <person name="Hane J.K."/>
            <person name="Lowe R.G."/>
            <person name="Solomon P.S."/>
            <person name="Tan K.C."/>
            <person name="Schoch C.L."/>
            <person name="Spatafora J.W."/>
            <person name="Crous P.W."/>
            <person name="Kodira C."/>
            <person name="Birren B.W."/>
            <person name="Galagan J.E."/>
            <person name="Torriani S.F."/>
            <person name="McDonald B.A."/>
            <person name="Oliver R.P."/>
        </authorList>
    </citation>
    <scope>NUCLEOTIDE SEQUENCE [LARGE SCALE GENOMIC DNA]</scope>
    <source>
        <strain evidence="3">SN15 / ATCC MYA-4574 / FGSC 10173</strain>
    </source>
</reference>
<protein>
    <recommendedName>
        <fullName evidence="1">Piwi domain-containing protein</fullName>
    </recommendedName>
</protein>
<evidence type="ECO:0000313" key="2">
    <source>
        <dbReference type="EMBL" id="EAT76494.2"/>
    </source>
</evidence>
<dbReference type="SMART" id="SM00950">
    <property type="entry name" value="Piwi"/>
    <property type="match status" value="1"/>
</dbReference>
<dbReference type="VEuPathDB" id="FungiDB:JI435_443370"/>
<dbReference type="InParanoid" id="Q0TWJ6"/>
<dbReference type="InterPro" id="IPR003165">
    <property type="entry name" value="Piwi"/>
</dbReference>
<dbReference type="EMBL" id="CH445367">
    <property type="protein sequence ID" value="EAT76494.2"/>
    <property type="molecule type" value="Genomic_DNA"/>
</dbReference>
<dbReference type="PANTHER" id="PTHR22891">
    <property type="entry name" value="EUKARYOTIC TRANSLATION INITIATION FACTOR 2C"/>
    <property type="match status" value="1"/>
</dbReference>
<sequence>MKALDLTDADISPQFPSRNGSCKTISDSRQTKLLSSFYKIDVDAETQFYENNIRALLLIANKGEIKKLIETLISHEQCSPLKIAPKMLEVASTVFQYPAIVHNGDTSINLHKSRIEGTNLEETPRWTLKDRNSLEHGLPSDPGVSAFLIQLENEDNDCQRGSSITGTYSKVVETEVSAVKRAFVKLRTLKKWKEDIKVTTIVATKRHYARFYPIEKEDKAGKCGNYQPGIVVDTTVTSPYFTEFFLQAHSELQGTTKLADYFVVKDDVNWNVTNLAALAPPAYYADKLCERGRIYLRNFLTGNPSVHGSLRETKTAAEQVRRKMRDAKFKPVKEKAIKANKFWPRKSTAEEVMEGLHRDQVAKICREEAMKEARKVWKKYVERSRKTPWKATLDGMMF</sequence>
<dbReference type="Pfam" id="PF02171">
    <property type="entry name" value="Piwi"/>
    <property type="match status" value="1"/>
</dbReference>
<dbReference type="RefSeq" id="XP_001806249.1">
    <property type="nucleotide sequence ID" value="XM_001806197.1"/>
</dbReference>
<proteinExistence type="predicted"/>
<dbReference type="SUPFAM" id="SSF53098">
    <property type="entry name" value="Ribonuclease H-like"/>
    <property type="match status" value="1"/>
</dbReference>
<gene>
    <name evidence="2" type="ORF">SNOG_16122</name>
</gene>
<dbReference type="KEGG" id="pno:SNOG_16122"/>
<dbReference type="Proteomes" id="UP000001055">
    <property type="component" value="Unassembled WGS sequence"/>
</dbReference>
<dbReference type="InterPro" id="IPR012337">
    <property type="entry name" value="RNaseH-like_sf"/>
</dbReference>